<protein>
    <submittedName>
        <fullName evidence="6">IclR family transcriptional regulator</fullName>
    </submittedName>
</protein>
<dbReference type="PANTHER" id="PTHR30136:SF24">
    <property type="entry name" value="HTH-TYPE TRANSCRIPTIONAL REPRESSOR ALLR"/>
    <property type="match status" value="1"/>
</dbReference>
<accession>A0A5M6IQ65</accession>
<dbReference type="SMART" id="SM00346">
    <property type="entry name" value="HTH_ICLR"/>
    <property type="match status" value="1"/>
</dbReference>
<dbReference type="Gene3D" id="1.10.10.10">
    <property type="entry name" value="Winged helix-like DNA-binding domain superfamily/Winged helix DNA-binding domain"/>
    <property type="match status" value="1"/>
</dbReference>
<keyword evidence="7" id="KW-1185">Reference proteome</keyword>
<dbReference type="InterPro" id="IPR014757">
    <property type="entry name" value="Tscrpt_reg_IclR_C"/>
</dbReference>
<evidence type="ECO:0000313" key="6">
    <source>
        <dbReference type="EMBL" id="KAA5610401.1"/>
    </source>
</evidence>
<dbReference type="Pfam" id="PF01614">
    <property type="entry name" value="IclR_C"/>
    <property type="match status" value="1"/>
</dbReference>
<evidence type="ECO:0000256" key="3">
    <source>
        <dbReference type="ARBA" id="ARBA00023163"/>
    </source>
</evidence>
<evidence type="ECO:0000256" key="2">
    <source>
        <dbReference type="ARBA" id="ARBA00023125"/>
    </source>
</evidence>
<dbReference type="SUPFAM" id="SSF55781">
    <property type="entry name" value="GAF domain-like"/>
    <property type="match status" value="1"/>
</dbReference>
<dbReference type="GO" id="GO:0045892">
    <property type="term" value="P:negative regulation of DNA-templated transcription"/>
    <property type="evidence" value="ECO:0007669"/>
    <property type="project" value="TreeGrafter"/>
</dbReference>
<dbReference type="Proteomes" id="UP000325255">
    <property type="component" value="Unassembled WGS sequence"/>
</dbReference>
<dbReference type="PROSITE" id="PS51077">
    <property type="entry name" value="HTH_ICLR"/>
    <property type="match status" value="1"/>
</dbReference>
<gene>
    <name evidence="6" type="ORF">F1189_19440</name>
</gene>
<evidence type="ECO:0000259" key="5">
    <source>
        <dbReference type="PROSITE" id="PS51078"/>
    </source>
</evidence>
<keyword evidence="1" id="KW-0805">Transcription regulation</keyword>
<dbReference type="InterPro" id="IPR036390">
    <property type="entry name" value="WH_DNA-bd_sf"/>
</dbReference>
<feature type="domain" description="HTH iclR-type" evidence="4">
    <location>
        <begin position="9"/>
        <end position="68"/>
    </location>
</feature>
<proteinExistence type="predicted"/>
<name>A0A5M6IQ65_9PROT</name>
<dbReference type="InterPro" id="IPR050707">
    <property type="entry name" value="HTH_MetabolicPath_Reg"/>
</dbReference>
<sequence length="262" mass="27712">MDDKTIPGAQTLFRGLAVIEAVAAGARTLASIGGAIGCTRSTTQRLASALLQAGYLRNDPGRGYVLGPKLIQFGFQAREQMPLAAIARPHLEALAARTEDTVHLGIPEGSEVLYLDKLPGQRGLEMRSRVGHRMPIALTGVGKALMLDMDAAEWRRLYDVGLHHPGSRGTPLPWPEYRARMEGYRAAGATIDLAENEIGIHCVAAPVRDAGGGIVAAISVASAAPYMSEARMQSLVPDVIAAARAVSRELGWKVGTTGQDAA</sequence>
<dbReference type="GO" id="GO:0003700">
    <property type="term" value="F:DNA-binding transcription factor activity"/>
    <property type="evidence" value="ECO:0007669"/>
    <property type="project" value="TreeGrafter"/>
</dbReference>
<reference evidence="6 7" key="1">
    <citation type="submission" date="2019-09" db="EMBL/GenBank/DDBJ databases">
        <title>Genome sequence of Rhodovastum atsumiense, a diverse member of the Acetobacteraceae family of non-sulfur purple photosynthetic bacteria.</title>
        <authorList>
            <person name="Meyer T."/>
            <person name="Kyndt J."/>
        </authorList>
    </citation>
    <scope>NUCLEOTIDE SEQUENCE [LARGE SCALE GENOMIC DNA]</scope>
    <source>
        <strain evidence="6 7">DSM 21279</strain>
    </source>
</reference>
<evidence type="ECO:0000256" key="1">
    <source>
        <dbReference type="ARBA" id="ARBA00023015"/>
    </source>
</evidence>
<dbReference type="OrthoDB" id="6057486at2"/>
<keyword evidence="2" id="KW-0238">DNA-binding</keyword>
<dbReference type="GO" id="GO:0003677">
    <property type="term" value="F:DNA binding"/>
    <property type="evidence" value="ECO:0007669"/>
    <property type="project" value="UniProtKB-KW"/>
</dbReference>
<feature type="domain" description="IclR-ED" evidence="5">
    <location>
        <begin position="69"/>
        <end position="252"/>
    </location>
</feature>
<comment type="caution">
    <text evidence="6">The sequence shown here is derived from an EMBL/GenBank/DDBJ whole genome shotgun (WGS) entry which is preliminary data.</text>
</comment>
<evidence type="ECO:0000313" key="7">
    <source>
        <dbReference type="Proteomes" id="UP000325255"/>
    </source>
</evidence>
<keyword evidence="3" id="KW-0804">Transcription</keyword>
<dbReference type="Gene3D" id="3.30.450.40">
    <property type="match status" value="1"/>
</dbReference>
<dbReference type="InterPro" id="IPR029016">
    <property type="entry name" value="GAF-like_dom_sf"/>
</dbReference>
<dbReference type="Pfam" id="PF09339">
    <property type="entry name" value="HTH_IclR"/>
    <property type="match status" value="1"/>
</dbReference>
<dbReference type="SUPFAM" id="SSF46785">
    <property type="entry name" value="Winged helix' DNA-binding domain"/>
    <property type="match status" value="1"/>
</dbReference>
<dbReference type="PROSITE" id="PS51078">
    <property type="entry name" value="ICLR_ED"/>
    <property type="match status" value="1"/>
</dbReference>
<dbReference type="EMBL" id="VWPK01000033">
    <property type="protein sequence ID" value="KAA5610401.1"/>
    <property type="molecule type" value="Genomic_DNA"/>
</dbReference>
<dbReference type="InterPro" id="IPR036388">
    <property type="entry name" value="WH-like_DNA-bd_sf"/>
</dbReference>
<dbReference type="PANTHER" id="PTHR30136">
    <property type="entry name" value="HELIX-TURN-HELIX TRANSCRIPTIONAL REGULATOR, ICLR FAMILY"/>
    <property type="match status" value="1"/>
</dbReference>
<dbReference type="AlphaFoldDB" id="A0A5M6IQ65"/>
<dbReference type="RefSeq" id="WP_150042531.1">
    <property type="nucleotide sequence ID" value="NZ_OW485601.1"/>
</dbReference>
<organism evidence="6 7">
    <name type="scientific">Rhodovastum atsumiense</name>
    <dbReference type="NCBI Taxonomy" id="504468"/>
    <lineage>
        <taxon>Bacteria</taxon>
        <taxon>Pseudomonadati</taxon>
        <taxon>Pseudomonadota</taxon>
        <taxon>Alphaproteobacteria</taxon>
        <taxon>Acetobacterales</taxon>
        <taxon>Acetobacteraceae</taxon>
        <taxon>Rhodovastum</taxon>
    </lineage>
</organism>
<evidence type="ECO:0000259" key="4">
    <source>
        <dbReference type="PROSITE" id="PS51077"/>
    </source>
</evidence>
<dbReference type="InterPro" id="IPR005471">
    <property type="entry name" value="Tscrpt_reg_IclR_N"/>
</dbReference>